<evidence type="ECO:0000313" key="2">
    <source>
        <dbReference type="EMBL" id="OKL47915.1"/>
    </source>
</evidence>
<keyword evidence="1" id="KW-0472">Membrane</keyword>
<keyword evidence="3" id="KW-1185">Reference proteome</keyword>
<dbReference type="Proteomes" id="UP000186785">
    <property type="component" value="Unassembled WGS sequence"/>
</dbReference>
<keyword evidence="1" id="KW-1133">Transmembrane helix</keyword>
<reference evidence="2 3" key="1">
    <citation type="submission" date="2016-11" db="EMBL/GenBank/DDBJ databases">
        <title>Actinomyces gypaetusis sp. nov. isolated from the vulture Gypaetus barbatus in Qinghai Tibet Plateau China.</title>
        <authorList>
            <person name="Meng X."/>
        </authorList>
    </citation>
    <scope>NUCLEOTIDE SEQUENCE [LARGE SCALE GENOMIC DNA]</scope>
    <source>
        <strain evidence="2 3">VUL4_2</strain>
    </source>
</reference>
<comment type="caution">
    <text evidence="2">The sequence shown here is derived from an EMBL/GenBank/DDBJ whole genome shotgun (WGS) entry which is preliminary data.</text>
</comment>
<dbReference type="OrthoDB" id="9912842at2"/>
<protein>
    <submittedName>
        <fullName evidence="2">Uncharacterized protein</fullName>
    </submittedName>
</protein>
<organism evidence="2 3">
    <name type="scientific">Boudabousia liubingyangii</name>
    <dbReference type="NCBI Taxonomy" id="1921764"/>
    <lineage>
        <taxon>Bacteria</taxon>
        <taxon>Bacillati</taxon>
        <taxon>Actinomycetota</taxon>
        <taxon>Actinomycetes</taxon>
        <taxon>Actinomycetales</taxon>
        <taxon>Actinomycetaceae</taxon>
        <taxon>Boudabousia</taxon>
    </lineage>
</organism>
<accession>A0A1Q5PLI1</accession>
<evidence type="ECO:0000313" key="3">
    <source>
        <dbReference type="Proteomes" id="UP000186785"/>
    </source>
</evidence>
<dbReference type="AlphaFoldDB" id="A0A1Q5PLI1"/>
<feature type="transmembrane region" description="Helical" evidence="1">
    <location>
        <begin position="69"/>
        <end position="89"/>
    </location>
</feature>
<keyword evidence="1" id="KW-0812">Transmembrane</keyword>
<name>A0A1Q5PLI1_9ACTO</name>
<gene>
    <name evidence="2" type="ORF">BSR29_05370</name>
</gene>
<proteinExistence type="predicted"/>
<feature type="transmembrane region" description="Helical" evidence="1">
    <location>
        <begin position="12"/>
        <end position="32"/>
    </location>
</feature>
<sequence length="90" mass="10157">MAANVNRTSNFTYGYATVLALVLWVSQAATMYWQGAPWYAYVISGAVLLFFAYLWVWVINHYKLSRTNLITLAVVFALIIFGSIVITTLL</sequence>
<dbReference type="EMBL" id="MQSV01000003">
    <property type="protein sequence ID" value="OKL47915.1"/>
    <property type="molecule type" value="Genomic_DNA"/>
</dbReference>
<evidence type="ECO:0000256" key="1">
    <source>
        <dbReference type="SAM" id="Phobius"/>
    </source>
</evidence>
<feature type="transmembrane region" description="Helical" evidence="1">
    <location>
        <begin position="38"/>
        <end position="57"/>
    </location>
</feature>
<dbReference type="RefSeq" id="WP_073709275.1">
    <property type="nucleotide sequence ID" value="NZ_MQSV01000003.1"/>
</dbReference>